<dbReference type="PANTHER" id="PTHR43876">
    <property type="entry name" value="UBIQUINONE BIOSYNTHESIS MONOOXYGENASE COQ6, MITOCHONDRIAL"/>
    <property type="match status" value="1"/>
</dbReference>
<comment type="catalytic activity">
    <reaction evidence="11">
        <text>a 4-hydroxy-3-(all-trans-polyprenyl)benzoate + 2 reduced [2Fe-2S]-[ferredoxin] + O2 + 2 H(+) = a 3,4-dihydroxy-5-(all-trans-polyprenyl)benzoate + 2 oxidized [2Fe-2S]-[ferredoxin] + H2O</text>
        <dbReference type="Rhea" id="RHEA:81195"/>
        <dbReference type="Rhea" id="RHEA-COMP:9514"/>
        <dbReference type="Rhea" id="RHEA-COMP:10000"/>
        <dbReference type="Rhea" id="RHEA-COMP:10001"/>
        <dbReference type="Rhea" id="RHEA-COMP:10930"/>
        <dbReference type="ChEBI" id="CHEBI:15377"/>
        <dbReference type="ChEBI" id="CHEBI:15378"/>
        <dbReference type="ChEBI" id="CHEBI:15379"/>
        <dbReference type="ChEBI" id="CHEBI:33737"/>
        <dbReference type="ChEBI" id="CHEBI:33738"/>
        <dbReference type="ChEBI" id="CHEBI:64694"/>
        <dbReference type="ChEBI" id="CHEBI:78396"/>
        <dbReference type="EC" id="1.14.15.45"/>
    </reaction>
</comment>
<evidence type="ECO:0000256" key="9">
    <source>
        <dbReference type="ARBA" id="ARBA00023128"/>
    </source>
</evidence>
<dbReference type="EC" id="1.14.15.45" evidence="11"/>
<dbReference type="GO" id="GO:0106364">
    <property type="term" value="F:4-hydroxy-3-all-trans-polyprenylbenzoate oxygenase activity"/>
    <property type="evidence" value="ECO:0007669"/>
    <property type="project" value="UniProtKB-EC"/>
</dbReference>
<dbReference type="Proteomes" id="UP001188597">
    <property type="component" value="Unassembled WGS sequence"/>
</dbReference>
<reference evidence="14" key="1">
    <citation type="submission" date="2022-12" db="EMBL/GenBank/DDBJ databases">
        <title>Draft genome assemblies for two species of Escallonia (Escalloniales).</title>
        <authorList>
            <person name="Chanderbali A."/>
            <person name="Dervinis C."/>
            <person name="Anghel I."/>
            <person name="Soltis D."/>
            <person name="Soltis P."/>
            <person name="Zapata F."/>
        </authorList>
    </citation>
    <scope>NUCLEOTIDE SEQUENCE</scope>
    <source>
        <strain evidence="14">UCBG64.0493</strain>
        <tissue evidence="14">Leaf</tissue>
    </source>
</reference>
<dbReference type="PROSITE" id="PS01304">
    <property type="entry name" value="UBIH"/>
    <property type="match status" value="1"/>
</dbReference>
<dbReference type="PANTHER" id="PTHR43876:SF7">
    <property type="entry name" value="UBIQUINONE BIOSYNTHESIS MONOOXYGENASE COQ6, MITOCHONDRIAL"/>
    <property type="match status" value="1"/>
</dbReference>
<comment type="caution">
    <text evidence="14">The sequence shown here is derived from an EMBL/GenBank/DDBJ whole genome shotgun (WGS) entry which is preliminary data.</text>
</comment>
<dbReference type="GO" id="GO:0016120">
    <property type="term" value="P:carotene biosynthetic process"/>
    <property type="evidence" value="ECO:0007669"/>
    <property type="project" value="TreeGrafter"/>
</dbReference>
<proteinExistence type="inferred from homology"/>
<evidence type="ECO:0000313" key="14">
    <source>
        <dbReference type="EMBL" id="KAK3016433.1"/>
    </source>
</evidence>
<feature type="transmembrane region" description="Helical" evidence="12">
    <location>
        <begin position="68"/>
        <end position="89"/>
    </location>
</feature>
<evidence type="ECO:0000256" key="3">
    <source>
        <dbReference type="ARBA" id="ARBA00022630"/>
    </source>
</evidence>
<keyword evidence="8 11" id="KW-0503">Monooxygenase</keyword>
<dbReference type="InterPro" id="IPR000689">
    <property type="entry name" value="UbQ_mOase_COQ6"/>
</dbReference>
<evidence type="ECO:0000256" key="5">
    <source>
        <dbReference type="ARBA" id="ARBA00022792"/>
    </source>
</evidence>
<evidence type="ECO:0000256" key="1">
    <source>
        <dbReference type="ARBA" id="ARBA00001974"/>
    </source>
</evidence>
<comment type="pathway">
    <text evidence="11">Cofactor biosynthesis; ubiquinone biosynthesis.</text>
</comment>
<dbReference type="PRINTS" id="PR00420">
    <property type="entry name" value="RNGMNOXGNASE"/>
</dbReference>
<dbReference type="InterPro" id="IPR018168">
    <property type="entry name" value="Ubi_Hdrlase_CS"/>
</dbReference>
<organism evidence="14 15">
    <name type="scientific">Escallonia herrerae</name>
    <dbReference type="NCBI Taxonomy" id="1293975"/>
    <lineage>
        <taxon>Eukaryota</taxon>
        <taxon>Viridiplantae</taxon>
        <taxon>Streptophyta</taxon>
        <taxon>Embryophyta</taxon>
        <taxon>Tracheophyta</taxon>
        <taxon>Spermatophyta</taxon>
        <taxon>Magnoliopsida</taxon>
        <taxon>eudicotyledons</taxon>
        <taxon>Gunneridae</taxon>
        <taxon>Pentapetalae</taxon>
        <taxon>asterids</taxon>
        <taxon>campanulids</taxon>
        <taxon>Escalloniales</taxon>
        <taxon>Escalloniaceae</taxon>
        <taxon>Escallonia</taxon>
    </lineage>
</organism>
<dbReference type="AlphaFoldDB" id="A0AA88VYV8"/>
<comment type="subcellular location">
    <subcellularLocation>
        <location evidence="11">Mitochondrion inner membrane</location>
        <topology evidence="11">Peripheral membrane protein</topology>
        <orientation evidence="11">Matrix side</orientation>
    </subcellularLocation>
</comment>
<sequence>MYRKKGKRKAKAVNGAVGECLKSCTKFHFIHEKGINRKPKCLHVVDNLIVLELEDDPNRTTNIPQYDIAIVGGGMVGMALACSIASMPLTKHLTVAIIDSNPALASGPCINKDDPPDPRVSTVTPATISLFKDCGSKLEAKTSKGQVGKMVDLGSLLHFDLKGGGNRYGGIGAWEYVEQHRHAYFDKMQNKDIQKTIFPTRLSSMSLHPSSSSTALDDKLSRATLLHRGNLAKLEMSDGSSLCAKLVVGADGSRSRIRELAGIKTTGWKYSQNAVICTVEHEEENHCAWQRFLPAGPIALLPIGDKFSNIVWTVDPKESSNCKSMGENDFVKAVNHALDYGYGPHPGSRLFGGGNLFTWLGADGTSSMNESFEVPPKVVRLGSERMVFPLSLMHANYYASKRVALIGDAAHTVHPLAGQGVNMGFGDAFSLSKVIAEGVAVGSDIGEVSLLKKYEADRKTANIAMTAILDGFQKAYSVDFGPLNVLRAAAFHGAQYISPLKRSIISYASGEQRLPLIT</sequence>
<dbReference type="InterPro" id="IPR002938">
    <property type="entry name" value="FAD-bd"/>
</dbReference>
<keyword evidence="9 11" id="KW-0496">Mitochondrion</keyword>
<keyword evidence="3 11" id="KW-0285">Flavoprotein</keyword>
<dbReference type="GO" id="GO:0120538">
    <property type="term" value="F:2-methoxy-6-polyprenolphenol 4-hydroxylase activity"/>
    <property type="evidence" value="ECO:0007669"/>
    <property type="project" value="UniProtKB-EC"/>
</dbReference>
<accession>A0AA88VYV8</accession>
<evidence type="ECO:0000256" key="12">
    <source>
        <dbReference type="SAM" id="Phobius"/>
    </source>
</evidence>
<dbReference type="HAMAP" id="MF_03193">
    <property type="entry name" value="COQ6_monooxygenase"/>
    <property type="match status" value="1"/>
</dbReference>
<dbReference type="SUPFAM" id="SSF51905">
    <property type="entry name" value="FAD/NAD(P)-binding domain"/>
    <property type="match status" value="1"/>
</dbReference>
<comment type="cofactor">
    <cofactor evidence="1 11">
        <name>FAD</name>
        <dbReference type="ChEBI" id="CHEBI:57692"/>
    </cofactor>
</comment>
<keyword evidence="5 11" id="KW-0999">Mitochondrion inner membrane</keyword>
<dbReference type="InterPro" id="IPR051205">
    <property type="entry name" value="UbiH/COQ6_monooxygenase"/>
</dbReference>
<dbReference type="GO" id="GO:0016123">
    <property type="term" value="P:xanthophyll biosynthetic process"/>
    <property type="evidence" value="ECO:0007669"/>
    <property type="project" value="TreeGrafter"/>
</dbReference>
<feature type="domain" description="FAD-binding" evidence="13">
    <location>
        <begin position="66"/>
        <end position="320"/>
    </location>
</feature>
<feature type="domain" description="FAD-binding" evidence="13">
    <location>
        <begin position="387"/>
        <end position="462"/>
    </location>
</feature>
<evidence type="ECO:0000256" key="4">
    <source>
        <dbReference type="ARBA" id="ARBA00022688"/>
    </source>
</evidence>
<dbReference type="Gene3D" id="3.50.50.60">
    <property type="entry name" value="FAD/NAD(P)-binding domain"/>
    <property type="match status" value="2"/>
</dbReference>
<dbReference type="InterPro" id="IPR036188">
    <property type="entry name" value="FAD/NAD-bd_sf"/>
</dbReference>
<comment type="catalytic activity">
    <reaction evidence="11">
        <text>a 2-methoxy-6-(all-trans-polyprenyl)phenol + 2 reduced [2Fe-2S]-[ferredoxin] + O2 + 2 H(+) = a 2-methoxy-6-(all-trans-polyprenyl)benzene-1,4-diol + 2 oxidized [2Fe-2S]-[ferredoxin] + H2O</text>
        <dbReference type="Rhea" id="RHEA:81183"/>
        <dbReference type="Rhea" id="RHEA-COMP:9551"/>
        <dbReference type="Rhea" id="RHEA-COMP:10000"/>
        <dbReference type="Rhea" id="RHEA-COMP:10001"/>
        <dbReference type="Rhea" id="RHEA-COMP:10858"/>
        <dbReference type="ChEBI" id="CHEBI:15377"/>
        <dbReference type="ChEBI" id="CHEBI:15378"/>
        <dbReference type="ChEBI" id="CHEBI:15379"/>
        <dbReference type="ChEBI" id="CHEBI:33737"/>
        <dbReference type="ChEBI" id="CHEBI:33738"/>
        <dbReference type="ChEBI" id="CHEBI:62731"/>
        <dbReference type="ChEBI" id="CHEBI:84166"/>
        <dbReference type="EC" id="1.14.15.46"/>
    </reaction>
</comment>
<evidence type="ECO:0000256" key="7">
    <source>
        <dbReference type="ARBA" id="ARBA00023002"/>
    </source>
</evidence>
<keyword evidence="4 11" id="KW-0831">Ubiquinone biosynthesis</keyword>
<dbReference type="GO" id="GO:0016712">
    <property type="term" value="F:oxidoreductase activity, acting on paired donors, with incorporation or reduction of molecular oxygen, reduced flavin or flavoprotein as one donor, and incorporation of one atom of oxygen"/>
    <property type="evidence" value="ECO:0007669"/>
    <property type="project" value="UniProtKB-UniRule"/>
</dbReference>
<evidence type="ECO:0000256" key="6">
    <source>
        <dbReference type="ARBA" id="ARBA00022827"/>
    </source>
</evidence>
<keyword evidence="12" id="KW-1133">Transmembrane helix</keyword>
<evidence type="ECO:0000256" key="8">
    <source>
        <dbReference type="ARBA" id="ARBA00023033"/>
    </source>
</evidence>
<keyword evidence="10 11" id="KW-0472">Membrane</keyword>
<dbReference type="NCBIfam" id="TIGR01988">
    <property type="entry name" value="Ubi-OHases"/>
    <property type="match status" value="1"/>
</dbReference>
<dbReference type="GO" id="GO:0031314">
    <property type="term" value="C:extrinsic component of mitochondrial inner membrane"/>
    <property type="evidence" value="ECO:0007669"/>
    <property type="project" value="UniProtKB-UniRule"/>
</dbReference>
<protein>
    <recommendedName>
        <fullName evidence="11">Ubiquinone biosynthesis monooxygenase COQ6, mitochondrial</fullName>
        <ecNumber evidence="11">1.14.15.45</ecNumber>
    </recommendedName>
    <alternativeName>
        <fullName evidence="11">2-methoxy-6-polyprenolphenol 4-hydroxylase</fullName>
        <ecNumber evidence="11">1.14.15.46</ecNumber>
    </alternativeName>
</protein>
<gene>
    <name evidence="11" type="primary">COQ6</name>
    <name evidence="14" type="ORF">RJ639_006266</name>
</gene>
<comment type="function">
    <text evidence="11">FAD-dependent monooxygenase required for two non-consecutive steps during ubiquinone biosynthesis. Required for the C5-ring hydroxylation during ubiquinone biosynthesis by catalyzing the hydroxylation of 4-hydroxy-3-(all-trans-polyprenyl)benzoic acid to 3,4-dihydroxy-5-(all-trans-polyprenyl)benzoic acid. Also acts downstream of coq4, for the C1-hydroxylation during ubiquinone biosynthesis by catalyzing the hydroxylation of 2-methoxy-6-(all-trans-polyprenyl)phenol to 2-methoxy-6-(all-trans-polyprenyl)benzene-1,4-diol. The electrons required for the hydroxylation reaction are funneled indirectly to coq6 from NADPH via a ferredoxin/ferredoxin reductase system.</text>
</comment>
<name>A0AA88VYV8_9ASTE</name>
<evidence type="ECO:0000259" key="13">
    <source>
        <dbReference type="Pfam" id="PF01494"/>
    </source>
</evidence>
<dbReference type="FunFam" id="3.50.50.60:FF:000021">
    <property type="entry name" value="Ubiquinone biosynthesis monooxygenase COQ6"/>
    <property type="match status" value="1"/>
</dbReference>
<dbReference type="InterPro" id="IPR010971">
    <property type="entry name" value="UbiH/COQ6"/>
</dbReference>
<comment type="similarity">
    <text evidence="2 11">Belongs to the UbiH/COQ6 family.</text>
</comment>
<dbReference type="Pfam" id="PF01494">
    <property type="entry name" value="FAD_binding_3"/>
    <property type="match status" value="2"/>
</dbReference>
<evidence type="ECO:0000313" key="15">
    <source>
        <dbReference type="Proteomes" id="UP001188597"/>
    </source>
</evidence>
<keyword evidence="6 11" id="KW-0274">FAD</keyword>
<dbReference type="FunFam" id="3.30.9.10:FF:000111">
    <property type="entry name" value="Ubiquinone biosynthesis monooxygenase COQ6, mitochondrial"/>
    <property type="match status" value="1"/>
</dbReference>
<evidence type="ECO:0000256" key="10">
    <source>
        <dbReference type="ARBA" id="ARBA00023136"/>
    </source>
</evidence>
<keyword evidence="12" id="KW-0812">Transmembrane</keyword>
<dbReference type="GO" id="GO:0071949">
    <property type="term" value="F:FAD binding"/>
    <property type="evidence" value="ECO:0007669"/>
    <property type="project" value="InterPro"/>
</dbReference>
<keyword evidence="7 11" id="KW-0560">Oxidoreductase</keyword>
<evidence type="ECO:0000256" key="2">
    <source>
        <dbReference type="ARBA" id="ARBA00005349"/>
    </source>
</evidence>
<keyword evidence="15" id="KW-1185">Reference proteome</keyword>
<comment type="subunit">
    <text evidence="11">Component of a multi-subunit COQ enzyme complex.</text>
</comment>
<dbReference type="EC" id="1.14.15.46" evidence="11"/>
<evidence type="ECO:0000256" key="11">
    <source>
        <dbReference type="HAMAP-Rule" id="MF_03193"/>
    </source>
</evidence>
<dbReference type="EMBL" id="JAVXUP010001068">
    <property type="protein sequence ID" value="KAK3016433.1"/>
    <property type="molecule type" value="Genomic_DNA"/>
</dbReference>